<comment type="caution">
    <text evidence="2">The sequence shown here is derived from an EMBL/GenBank/DDBJ whole genome shotgun (WGS) entry which is preliminary data.</text>
</comment>
<evidence type="ECO:0000256" key="1">
    <source>
        <dbReference type="SAM" id="MobiDB-lite"/>
    </source>
</evidence>
<keyword evidence="3" id="KW-1185">Reference proteome</keyword>
<proteinExistence type="predicted"/>
<reference evidence="2 3" key="1">
    <citation type="submission" date="2021-09" db="EMBL/GenBank/DDBJ databases">
        <title>The complete genome sequence of a new microorganism.</title>
        <authorList>
            <person name="Zi Z."/>
        </authorList>
    </citation>
    <scope>NUCLEOTIDE SEQUENCE [LARGE SCALE GENOMIC DNA]</scope>
    <source>
        <strain evidence="2 3">WGZ8</strain>
    </source>
</reference>
<dbReference type="EMBL" id="JAIRBM010000028">
    <property type="protein sequence ID" value="MBZ6079118.1"/>
    <property type="molecule type" value="Genomic_DNA"/>
</dbReference>
<feature type="region of interest" description="Disordered" evidence="1">
    <location>
        <begin position="1"/>
        <end position="45"/>
    </location>
</feature>
<dbReference type="Proteomes" id="UP000704176">
    <property type="component" value="Unassembled WGS sequence"/>
</dbReference>
<evidence type="ECO:0000313" key="3">
    <source>
        <dbReference type="Proteomes" id="UP000704176"/>
    </source>
</evidence>
<protein>
    <submittedName>
        <fullName evidence="2">Uncharacterized protein</fullName>
    </submittedName>
</protein>
<dbReference type="RefSeq" id="WP_224315879.1">
    <property type="nucleotide sequence ID" value="NZ_JAIRBM010000028.1"/>
</dbReference>
<sequence length="45" mass="5290">MAHREQHGNRESKKPAKERPKDNLHGESKRWAVSEAFQEKAKPKH</sequence>
<name>A0ABS7VW76_9HYPH</name>
<evidence type="ECO:0000313" key="2">
    <source>
        <dbReference type="EMBL" id="MBZ6079118.1"/>
    </source>
</evidence>
<accession>A0ABS7VW76</accession>
<gene>
    <name evidence="2" type="ORF">K9B37_22955</name>
</gene>
<organism evidence="2 3">
    <name type="scientific">Microvirga puerhi</name>
    <dbReference type="NCBI Taxonomy" id="2876078"/>
    <lineage>
        <taxon>Bacteria</taxon>
        <taxon>Pseudomonadati</taxon>
        <taxon>Pseudomonadota</taxon>
        <taxon>Alphaproteobacteria</taxon>
        <taxon>Hyphomicrobiales</taxon>
        <taxon>Methylobacteriaceae</taxon>
        <taxon>Microvirga</taxon>
    </lineage>
</organism>